<dbReference type="RefSeq" id="WP_044856359.1">
    <property type="nucleotide sequence ID" value="NZ_CP016174.1"/>
</dbReference>
<dbReference type="InterPro" id="IPR032465">
    <property type="entry name" value="ACMSD"/>
</dbReference>
<dbReference type="GO" id="GO:0005737">
    <property type="term" value="C:cytoplasm"/>
    <property type="evidence" value="ECO:0007669"/>
    <property type="project" value="TreeGrafter"/>
</dbReference>
<name>A0A193C725_AMYOR</name>
<dbReference type="Pfam" id="PF04909">
    <property type="entry name" value="Amidohydro_2"/>
    <property type="match status" value="1"/>
</dbReference>
<keyword evidence="4" id="KW-1185">Reference proteome</keyword>
<evidence type="ECO:0000313" key="3">
    <source>
        <dbReference type="EMBL" id="ANN20287.1"/>
    </source>
</evidence>
<dbReference type="Proteomes" id="UP000093695">
    <property type="component" value="Chromosome"/>
</dbReference>
<dbReference type="KEGG" id="aori:SD37_34950"/>
<dbReference type="eggNOG" id="COG2159">
    <property type="taxonomic scope" value="Bacteria"/>
</dbReference>
<proteinExistence type="predicted"/>
<accession>A0A193C725</accession>
<feature type="domain" description="Amidohydrolase-related" evidence="2">
    <location>
        <begin position="24"/>
        <end position="296"/>
    </location>
</feature>
<dbReference type="CDD" id="cd01292">
    <property type="entry name" value="metallo-dependent_hydrolases"/>
    <property type="match status" value="1"/>
</dbReference>
<evidence type="ECO:0000256" key="1">
    <source>
        <dbReference type="ARBA" id="ARBA00023239"/>
    </source>
</evidence>
<dbReference type="GO" id="GO:0019748">
    <property type="term" value="P:secondary metabolic process"/>
    <property type="evidence" value="ECO:0007669"/>
    <property type="project" value="TreeGrafter"/>
</dbReference>
<dbReference type="GO" id="GO:0016787">
    <property type="term" value="F:hydrolase activity"/>
    <property type="evidence" value="ECO:0007669"/>
    <property type="project" value="UniProtKB-KW"/>
</dbReference>
<dbReference type="EMBL" id="CP016174">
    <property type="protein sequence ID" value="ANN20287.1"/>
    <property type="molecule type" value="Genomic_DNA"/>
</dbReference>
<dbReference type="STRING" id="31958.SD37_34950"/>
<dbReference type="PANTHER" id="PTHR21240:SF28">
    <property type="entry name" value="ISO-OROTATE DECARBOXYLASE (EUROFUNG)"/>
    <property type="match status" value="1"/>
</dbReference>
<dbReference type="SUPFAM" id="SSF51556">
    <property type="entry name" value="Metallo-dependent hydrolases"/>
    <property type="match status" value="1"/>
</dbReference>
<dbReference type="InterPro" id="IPR006680">
    <property type="entry name" value="Amidohydro-rel"/>
</dbReference>
<evidence type="ECO:0000259" key="2">
    <source>
        <dbReference type="Pfam" id="PF04909"/>
    </source>
</evidence>
<reference evidence="3 4" key="1">
    <citation type="journal article" date="2015" name="Genome Announc.">
        <title>Draft Genome Sequence of Norvancomycin-Producing Strain Amycolatopsis orientalis CPCC200066.</title>
        <authorList>
            <person name="Lei X."/>
            <person name="Yuan F."/>
            <person name="Shi Y."/>
            <person name="Li X."/>
            <person name="Wang L."/>
            <person name="Hong B."/>
        </authorList>
    </citation>
    <scope>NUCLEOTIDE SEQUENCE [LARGE SCALE GENOMIC DNA]</scope>
    <source>
        <strain evidence="3 4">B-37</strain>
    </source>
</reference>
<dbReference type="AlphaFoldDB" id="A0A193C725"/>
<protein>
    <submittedName>
        <fullName evidence="3">Hydrolase</fullName>
    </submittedName>
</protein>
<dbReference type="Gene3D" id="3.20.20.140">
    <property type="entry name" value="Metal-dependent hydrolases"/>
    <property type="match status" value="1"/>
</dbReference>
<sequence>MIHGPASDAEIPDWISALGIDGLVDLHLHFLPKPVMDKVWAYFDQAEEHYGMAWPVHYRTSEEERVETLRSFGVRKFAPLVYPHKPGMAEWLTSWALEFAERVPDAVPTGTFYPEPSALSVVDGALRAGARCFKAHVQVGAYDPRDELLDGVWGALADAGVPVVVHCGHGPLRGAYTGLRLFEEILVRHPGLTLVLAHAGMPEIDFAFELARKYPRVYLDTTMVGVEFTQPGNPLPPDWADLLAEFPDRVVLGTDFPNIPYSYATQLQAIAGWAADDRLGEPFLRAVLHDTPAKLLSV</sequence>
<dbReference type="PANTHER" id="PTHR21240">
    <property type="entry name" value="2-AMINO-3-CARBOXYLMUCONATE-6-SEMIALDEHYDE DECARBOXYLASE"/>
    <property type="match status" value="1"/>
</dbReference>
<keyword evidence="1" id="KW-0456">Lyase</keyword>
<dbReference type="InterPro" id="IPR032466">
    <property type="entry name" value="Metal_Hydrolase"/>
</dbReference>
<dbReference type="GO" id="GO:0016831">
    <property type="term" value="F:carboxy-lyase activity"/>
    <property type="evidence" value="ECO:0007669"/>
    <property type="project" value="InterPro"/>
</dbReference>
<evidence type="ECO:0000313" key="4">
    <source>
        <dbReference type="Proteomes" id="UP000093695"/>
    </source>
</evidence>
<gene>
    <name evidence="3" type="ORF">SD37_34950</name>
</gene>
<organism evidence="3 4">
    <name type="scientific">Amycolatopsis orientalis</name>
    <name type="common">Nocardia orientalis</name>
    <dbReference type="NCBI Taxonomy" id="31958"/>
    <lineage>
        <taxon>Bacteria</taxon>
        <taxon>Bacillati</taxon>
        <taxon>Actinomycetota</taxon>
        <taxon>Actinomycetes</taxon>
        <taxon>Pseudonocardiales</taxon>
        <taxon>Pseudonocardiaceae</taxon>
        <taxon>Amycolatopsis</taxon>
    </lineage>
</organism>
<keyword evidence="3" id="KW-0378">Hydrolase</keyword>